<dbReference type="EMBL" id="FQ790359">
    <property type="protein sequence ID" value="CCD56144.1"/>
    <property type="molecule type" value="Genomic_DNA"/>
</dbReference>
<dbReference type="HOGENOM" id="CLU_1669129_0_0_1"/>
<feature type="compositionally biased region" description="Basic and acidic residues" evidence="1">
    <location>
        <begin position="87"/>
        <end position="99"/>
    </location>
</feature>
<evidence type="ECO:0000256" key="1">
    <source>
        <dbReference type="SAM" id="MobiDB-lite"/>
    </source>
</evidence>
<reference evidence="3" key="1">
    <citation type="journal article" date="2011" name="PLoS Genet.">
        <title>Genomic analysis of the necrotrophic fungal pathogens Sclerotinia sclerotiorum and Botrytis cinerea.</title>
        <authorList>
            <person name="Amselem J."/>
            <person name="Cuomo C.A."/>
            <person name="van Kan J.A."/>
            <person name="Viaud M."/>
            <person name="Benito E.P."/>
            <person name="Couloux A."/>
            <person name="Coutinho P.M."/>
            <person name="de Vries R.P."/>
            <person name="Dyer P.S."/>
            <person name="Fillinger S."/>
            <person name="Fournier E."/>
            <person name="Gout L."/>
            <person name="Hahn M."/>
            <person name="Kohn L."/>
            <person name="Lapalu N."/>
            <person name="Plummer K.M."/>
            <person name="Pradier J.M."/>
            <person name="Quevillon E."/>
            <person name="Sharon A."/>
            <person name="Simon A."/>
            <person name="ten Have A."/>
            <person name="Tudzynski B."/>
            <person name="Tudzynski P."/>
            <person name="Wincker P."/>
            <person name="Andrew M."/>
            <person name="Anthouard V."/>
            <person name="Beever R.E."/>
            <person name="Beffa R."/>
            <person name="Benoit I."/>
            <person name="Bouzid O."/>
            <person name="Brault B."/>
            <person name="Chen Z."/>
            <person name="Choquer M."/>
            <person name="Collemare J."/>
            <person name="Cotton P."/>
            <person name="Danchin E.G."/>
            <person name="Da Silva C."/>
            <person name="Gautier A."/>
            <person name="Giraud C."/>
            <person name="Giraud T."/>
            <person name="Gonzalez C."/>
            <person name="Grossetete S."/>
            <person name="Guldener U."/>
            <person name="Henrissat B."/>
            <person name="Howlett B.J."/>
            <person name="Kodira C."/>
            <person name="Kretschmer M."/>
            <person name="Lappartient A."/>
            <person name="Leroch M."/>
            <person name="Levis C."/>
            <person name="Mauceli E."/>
            <person name="Neuveglise C."/>
            <person name="Oeser B."/>
            <person name="Pearson M."/>
            <person name="Poulain J."/>
            <person name="Poussereau N."/>
            <person name="Quesneville H."/>
            <person name="Rascle C."/>
            <person name="Schumacher J."/>
            <person name="Segurens B."/>
            <person name="Sexton A."/>
            <person name="Silva E."/>
            <person name="Sirven C."/>
            <person name="Soanes D.M."/>
            <person name="Talbot N.J."/>
            <person name="Templeton M."/>
            <person name="Yandava C."/>
            <person name="Yarden O."/>
            <person name="Zeng Q."/>
            <person name="Rollins J.A."/>
            <person name="Lebrun M.H."/>
            <person name="Dickman M."/>
        </authorList>
    </citation>
    <scope>NUCLEOTIDE SEQUENCE [LARGE SCALE GENOMIC DNA]</scope>
    <source>
        <strain evidence="3">T4</strain>
    </source>
</reference>
<accession>G2YXH3</accession>
<feature type="region of interest" description="Disordered" evidence="1">
    <location>
        <begin position="87"/>
        <end position="110"/>
    </location>
</feature>
<proteinExistence type="predicted"/>
<name>G2YXH3_BOTF4</name>
<protein>
    <submittedName>
        <fullName evidence="2">Uncharacterized protein</fullName>
    </submittedName>
</protein>
<gene>
    <name evidence="2" type="ORF">BofuT4_P147540.1</name>
</gene>
<dbReference type="Proteomes" id="UP000008177">
    <property type="component" value="Unplaced contigs"/>
</dbReference>
<evidence type="ECO:0000313" key="3">
    <source>
        <dbReference type="Proteomes" id="UP000008177"/>
    </source>
</evidence>
<dbReference type="AlphaFoldDB" id="G2YXH3"/>
<feature type="compositionally biased region" description="Basic residues" evidence="1">
    <location>
        <begin position="101"/>
        <end position="110"/>
    </location>
</feature>
<sequence length="158" mass="18427">MNKYMKKEGYNRSLLPPGIILYGLFVPSGAAFVISECRISAKKYAGGVDFGDARKQLIFDLWRSAEAQEKNVFLVMDIRNQYSRTNESRQERCSREMQKGRATKKKRRRRRQSVCRRTEGLLERRCYKGPGLCDPSPSFLSFFCCTYEKQLLVMNHSF</sequence>
<evidence type="ECO:0000313" key="2">
    <source>
        <dbReference type="EMBL" id="CCD56144.1"/>
    </source>
</evidence>
<dbReference type="InParanoid" id="G2YXH3"/>
<organism evidence="2 3">
    <name type="scientific">Botryotinia fuckeliana (strain T4)</name>
    <name type="common">Noble rot fungus</name>
    <name type="synonym">Botrytis cinerea</name>
    <dbReference type="NCBI Taxonomy" id="999810"/>
    <lineage>
        <taxon>Eukaryota</taxon>
        <taxon>Fungi</taxon>
        <taxon>Dikarya</taxon>
        <taxon>Ascomycota</taxon>
        <taxon>Pezizomycotina</taxon>
        <taxon>Leotiomycetes</taxon>
        <taxon>Helotiales</taxon>
        <taxon>Sclerotiniaceae</taxon>
        <taxon>Botrytis</taxon>
    </lineage>
</organism>